<dbReference type="GO" id="GO:0042450">
    <property type="term" value="P:L-arginine biosynthetic process via ornithine"/>
    <property type="evidence" value="ECO:0007669"/>
    <property type="project" value="UniProtKB-UniRule"/>
</dbReference>
<dbReference type="InterPro" id="IPR006132">
    <property type="entry name" value="Asp/Orn_carbamoyltranf_P-bd"/>
</dbReference>
<evidence type="ECO:0000256" key="6">
    <source>
        <dbReference type="HAMAP-Rule" id="MF_01109"/>
    </source>
</evidence>
<dbReference type="InterPro" id="IPR024904">
    <property type="entry name" value="OTCase_ArgI"/>
</dbReference>
<dbReference type="GO" id="GO:0019240">
    <property type="term" value="P:citrulline biosynthetic process"/>
    <property type="evidence" value="ECO:0007669"/>
    <property type="project" value="TreeGrafter"/>
</dbReference>
<feature type="domain" description="Aspartate/ornithine carbamoyltransferase carbamoyl-P binding" evidence="8">
    <location>
        <begin position="4"/>
        <end position="145"/>
    </location>
</feature>
<proteinExistence type="inferred from homology"/>
<accession>A0A455UA00</accession>
<feature type="binding site" evidence="6">
    <location>
        <position position="220"/>
    </location>
    <ligand>
        <name>L-ornithine</name>
        <dbReference type="ChEBI" id="CHEBI:46911"/>
    </ligand>
</feature>
<evidence type="ECO:0000256" key="5">
    <source>
        <dbReference type="ARBA" id="ARBA00048772"/>
    </source>
</evidence>
<dbReference type="InterPro" id="IPR002292">
    <property type="entry name" value="Orn/put_carbamltrans"/>
</dbReference>
<dbReference type="HAMAP" id="MF_01109">
    <property type="entry name" value="OTCase"/>
    <property type="match status" value="1"/>
</dbReference>
<comment type="similarity">
    <text evidence="2 6">Belongs to the aspartate/ornithine carbamoyltransferase superfamily. OTCase family.</text>
</comment>
<feature type="binding site" evidence="6">
    <location>
        <begin position="54"/>
        <end position="57"/>
    </location>
    <ligand>
        <name>carbamoyl phosphate</name>
        <dbReference type="ChEBI" id="CHEBI:58228"/>
    </ligand>
</feature>
<dbReference type="EMBL" id="AP019514">
    <property type="protein sequence ID" value="BBI62855.1"/>
    <property type="molecule type" value="Genomic_DNA"/>
</dbReference>
<dbReference type="Proteomes" id="UP000320231">
    <property type="component" value="Chromosome"/>
</dbReference>
<name>A0A455UA00_9GAMM</name>
<sequence length="306" mass="33964">MATRHFLTLLDLTPDELDYLIQRAITIKTNLKAQGPVYTPLTNRTLAMIFEKSSTRTRVSFETGMAQFGGHALFLSPRDTQLGRGEPIEDTARVLSEMVDAVMIRTFSHAGLETYASASSVPVINALSDDYHPCQLLADIMTWTELRGSVKGRTAVWIGDGNNMCHSWINAARQFGFHLRICCPKGYEPRADIMAAAGDHISLLHDPQAAVKEADLITTDVWASMGQEEEQAKREADFAGFQVTEAMLDQANQDALFLHCLPAHRGEEISQTLLEDPRAVVWQEAGNRLHAQKALIEFLLLGRVAE</sequence>
<feature type="binding site" evidence="6">
    <location>
        <begin position="132"/>
        <end position="135"/>
    </location>
    <ligand>
        <name>carbamoyl phosphate</name>
        <dbReference type="ChEBI" id="CHEBI:58228"/>
    </ligand>
</feature>
<dbReference type="GO" id="GO:0004585">
    <property type="term" value="F:ornithine carbamoyltransferase activity"/>
    <property type="evidence" value="ECO:0007669"/>
    <property type="project" value="UniProtKB-UniRule"/>
</dbReference>
<dbReference type="Pfam" id="PF02729">
    <property type="entry name" value="OTCace_N"/>
    <property type="match status" value="1"/>
</dbReference>
<dbReference type="PANTHER" id="PTHR45753">
    <property type="entry name" value="ORNITHINE CARBAMOYLTRANSFERASE, MITOCHONDRIAL"/>
    <property type="match status" value="1"/>
</dbReference>
<feature type="binding site" evidence="6">
    <location>
        <position position="81"/>
    </location>
    <ligand>
        <name>carbamoyl phosphate</name>
        <dbReference type="ChEBI" id="CHEBI:58228"/>
    </ligand>
</feature>
<gene>
    <name evidence="9" type="primary">argF</name>
    <name evidence="9" type="ORF">HSBAA_41610</name>
</gene>
<evidence type="ECO:0000313" key="10">
    <source>
        <dbReference type="Proteomes" id="UP000320231"/>
    </source>
</evidence>
<dbReference type="SUPFAM" id="SSF53671">
    <property type="entry name" value="Aspartate/ornithine carbamoyltransferase"/>
    <property type="match status" value="1"/>
</dbReference>
<dbReference type="PRINTS" id="PR00102">
    <property type="entry name" value="OTCASE"/>
</dbReference>
<dbReference type="InterPro" id="IPR006130">
    <property type="entry name" value="Asp/Orn_carbamoylTrfase"/>
</dbReference>
<dbReference type="InterPro" id="IPR006131">
    <property type="entry name" value="Asp_carbamoyltransf_Asp/Orn-bd"/>
</dbReference>
<comment type="subcellular location">
    <subcellularLocation>
        <location evidence="6">Cytoplasm</location>
    </subcellularLocation>
</comment>
<feature type="binding site" evidence="6">
    <location>
        <begin position="260"/>
        <end position="261"/>
    </location>
    <ligand>
        <name>carbamoyl phosphate</name>
        <dbReference type="ChEBI" id="CHEBI:58228"/>
    </ligand>
</feature>
<evidence type="ECO:0000259" key="8">
    <source>
        <dbReference type="Pfam" id="PF02729"/>
    </source>
</evidence>
<dbReference type="EC" id="2.1.3.3" evidence="3 6"/>
<feature type="binding site" evidence="6">
    <location>
        <position position="163"/>
    </location>
    <ligand>
        <name>L-ornithine</name>
        <dbReference type="ChEBI" id="CHEBI:46911"/>
    </ligand>
</feature>
<evidence type="ECO:0000256" key="2">
    <source>
        <dbReference type="ARBA" id="ARBA00007805"/>
    </source>
</evidence>
<evidence type="ECO:0000256" key="4">
    <source>
        <dbReference type="ARBA" id="ARBA00022679"/>
    </source>
</evidence>
<feature type="binding site" evidence="6">
    <location>
        <begin position="224"/>
        <end position="225"/>
    </location>
    <ligand>
        <name>L-ornithine</name>
        <dbReference type="ChEBI" id="CHEBI:46911"/>
    </ligand>
</feature>
<dbReference type="InterPro" id="IPR036901">
    <property type="entry name" value="Asp/Orn_carbamoylTrfase_sf"/>
</dbReference>
<dbReference type="AlphaFoldDB" id="A0A455UA00"/>
<dbReference type="FunFam" id="3.40.50.1370:FF:000008">
    <property type="entry name" value="Ornithine carbamoyltransferase"/>
    <property type="match status" value="1"/>
</dbReference>
<evidence type="ECO:0000256" key="3">
    <source>
        <dbReference type="ARBA" id="ARBA00013007"/>
    </source>
</evidence>
<feature type="domain" description="Aspartate/ornithine carbamoyltransferase Asp/Orn-binding" evidence="7">
    <location>
        <begin position="151"/>
        <end position="298"/>
    </location>
</feature>
<dbReference type="GO" id="GO:0005737">
    <property type="term" value="C:cytoplasm"/>
    <property type="evidence" value="ECO:0007669"/>
    <property type="project" value="UniProtKB-SubCell"/>
</dbReference>
<dbReference type="Gene3D" id="3.40.50.1370">
    <property type="entry name" value="Aspartate/ornithine carbamoyltransferase"/>
    <property type="match status" value="2"/>
</dbReference>
<dbReference type="Pfam" id="PF00185">
    <property type="entry name" value="OTCace"/>
    <property type="match status" value="1"/>
</dbReference>
<organism evidence="9 10">
    <name type="scientific">Vreelandella sulfidaeris</name>
    <dbReference type="NCBI Taxonomy" id="115553"/>
    <lineage>
        <taxon>Bacteria</taxon>
        <taxon>Pseudomonadati</taxon>
        <taxon>Pseudomonadota</taxon>
        <taxon>Gammaproteobacteria</taxon>
        <taxon>Oceanospirillales</taxon>
        <taxon>Halomonadaceae</taxon>
        <taxon>Vreelandella</taxon>
    </lineage>
</organism>
<feature type="binding site" evidence="6">
    <location>
        <position position="105"/>
    </location>
    <ligand>
        <name>carbamoyl phosphate</name>
        <dbReference type="ChEBI" id="CHEBI:58228"/>
    </ligand>
</feature>
<comment type="catalytic activity">
    <reaction evidence="5 6">
        <text>carbamoyl phosphate + L-ornithine = L-citrulline + phosphate + H(+)</text>
        <dbReference type="Rhea" id="RHEA:19513"/>
        <dbReference type="ChEBI" id="CHEBI:15378"/>
        <dbReference type="ChEBI" id="CHEBI:43474"/>
        <dbReference type="ChEBI" id="CHEBI:46911"/>
        <dbReference type="ChEBI" id="CHEBI:57743"/>
        <dbReference type="ChEBI" id="CHEBI:58228"/>
        <dbReference type="EC" id="2.1.3.3"/>
    </reaction>
</comment>
<evidence type="ECO:0000259" key="7">
    <source>
        <dbReference type="Pfam" id="PF00185"/>
    </source>
</evidence>
<reference evidence="9 10" key="1">
    <citation type="journal article" date="2019" name="Microbiol. Resour. Announc.">
        <title>Complete Genome Sequence of Halomonas sulfidaeris Strain Esulfide1 Isolated from a Metal Sulfide Rock at a Depth of 2,200 Meters, Obtained Using Nanopore Sequencing.</title>
        <authorList>
            <person name="Saito M."/>
            <person name="Nishigata A."/>
            <person name="Galipon J."/>
            <person name="Arakawa K."/>
        </authorList>
    </citation>
    <scope>NUCLEOTIDE SEQUENCE [LARGE SCALE GENOMIC DNA]</scope>
    <source>
        <strain evidence="9 10">ATCC BAA-803</strain>
    </source>
</reference>
<comment type="pathway">
    <text evidence="1">Amino-acid biosynthesis; L-arginine biosynthesis; L-arginine from L-ornithine and carbamoyl phosphate: step 1/3.</text>
</comment>
<dbReference type="GO" id="GO:0016597">
    <property type="term" value="F:amino acid binding"/>
    <property type="evidence" value="ECO:0007669"/>
    <property type="project" value="InterPro"/>
</dbReference>
<dbReference type="NCBIfam" id="TIGR00658">
    <property type="entry name" value="orni_carb_tr"/>
    <property type="match status" value="1"/>
</dbReference>
<feature type="binding site" evidence="6">
    <location>
        <position position="288"/>
    </location>
    <ligand>
        <name>carbamoyl phosphate</name>
        <dbReference type="ChEBI" id="CHEBI:58228"/>
    </ligand>
</feature>
<protein>
    <recommendedName>
        <fullName evidence="3 6">Ornithine carbamoyltransferase</fullName>
        <shortName evidence="6">OTCase</shortName>
        <ecNumber evidence="3 6">2.1.3.3</ecNumber>
    </recommendedName>
</protein>
<evidence type="ECO:0000313" key="9">
    <source>
        <dbReference type="EMBL" id="BBI62855.1"/>
    </source>
</evidence>
<dbReference type="PROSITE" id="PS00097">
    <property type="entry name" value="CARBAMOYLTRANSFERASE"/>
    <property type="match status" value="1"/>
</dbReference>
<keyword evidence="4 6" id="KW-0808">Transferase</keyword>
<dbReference type="PRINTS" id="PR00100">
    <property type="entry name" value="AOTCASE"/>
</dbReference>
<dbReference type="NCBIfam" id="NF001986">
    <property type="entry name" value="PRK00779.1"/>
    <property type="match status" value="1"/>
</dbReference>
<dbReference type="KEGG" id="hsr:HSBAA_41610"/>
<keyword evidence="6" id="KW-0963">Cytoplasm</keyword>
<evidence type="ECO:0000256" key="1">
    <source>
        <dbReference type="ARBA" id="ARBA00004975"/>
    </source>
</evidence>
<dbReference type="PANTHER" id="PTHR45753:SF3">
    <property type="entry name" value="ORNITHINE TRANSCARBAMYLASE, MITOCHONDRIAL"/>
    <property type="match status" value="1"/>
</dbReference>